<keyword evidence="5 6" id="KW-0663">Pyridoxal phosphate</keyword>
<evidence type="ECO:0000256" key="5">
    <source>
        <dbReference type="ARBA" id="ARBA00022898"/>
    </source>
</evidence>
<protein>
    <submittedName>
        <fullName evidence="8">Pyridoxal phosphate-dependent aminotransferase family protein</fullName>
    </submittedName>
</protein>
<dbReference type="EMBL" id="JAIQZE010000001">
    <property type="protein sequence ID" value="MBZ9777547.1"/>
    <property type="molecule type" value="Genomic_DNA"/>
</dbReference>
<dbReference type="GO" id="GO:0008483">
    <property type="term" value="F:transaminase activity"/>
    <property type="evidence" value="ECO:0007669"/>
    <property type="project" value="UniProtKB-KW"/>
</dbReference>
<comment type="similarity">
    <text evidence="3">Belongs to the class-II pyridoxal-phosphate-dependent aminotransferase family. BioF subfamily.</text>
</comment>
<proteinExistence type="inferred from homology"/>
<evidence type="ECO:0000256" key="6">
    <source>
        <dbReference type="RuleBase" id="RU003693"/>
    </source>
</evidence>
<comment type="caution">
    <text evidence="8">The sequence shown here is derived from an EMBL/GenBank/DDBJ whole genome shotgun (WGS) entry which is preliminary data.</text>
</comment>
<dbReference type="InterPro" id="IPR050087">
    <property type="entry name" value="AON_synthase_class-II"/>
</dbReference>
<evidence type="ECO:0000256" key="3">
    <source>
        <dbReference type="ARBA" id="ARBA00010008"/>
    </source>
</evidence>
<sequence>MKKNLSQNLKSEFPSTLKQKLIQRATDGSLRSLKKSNSDLIDFSSNDYLGFSKNKFISDFVLEKLNAYSNELHGATGSRLLTGNYDMIEDFESHLSQYYNSEASTVFNSGYDANLGLLSSIAQRQDLILYDELSHASIRDGIALSKAKAYKFQHNNLEDLEGKLAKFQNQFDTIYVITEHVFSMDGDSADVEEFIEICDQYAAYLILDEAHSIGTISKKGLVSYSQEIFARIITFGKSFGSHGAAILGSADLKAYLVNYAKSFIYTTAPSVETTARNWGGHLYFESSFKDFDALRQNISHFRDQLGISNLTGFFIDSQSAIQSCVIGGNEKVKSISNQLQQDGYDVRPILSPTVPKGKERLRFCLHSFNTKQEISKALFKLSELIN</sequence>
<evidence type="ECO:0000256" key="4">
    <source>
        <dbReference type="ARBA" id="ARBA00022679"/>
    </source>
</evidence>
<dbReference type="InterPro" id="IPR015424">
    <property type="entry name" value="PyrdxlP-dep_Trfase"/>
</dbReference>
<feature type="domain" description="Aminotransferase class I/classII large" evidence="7">
    <location>
        <begin position="39"/>
        <end position="377"/>
    </location>
</feature>
<dbReference type="InterPro" id="IPR015422">
    <property type="entry name" value="PyrdxlP-dep_Trfase_small"/>
</dbReference>
<accession>A0ABS7XF20</accession>
<reference evidence="9" key="1">
    <citation type="submission" date="2023-07" db="EMBL/GenBank/DDBJ databases">
        <title>Novel species isolated from saline lakes on Tibetan Plateau.</title>
        <authorList>
            <person name="Lu H."/>
        </authorList>
    </citation>
    <scope>NUCLEOTIDE SEQUENCE [LARGE SCALE GENOMIC DNA]</scope>
    <source>
        <strain evidence="9">CAK8W</strain>
    </source>
</reference>
<dbReference type="RefSeq" id="WP_224459913.1">
    <property type="nucleotide sequence ID" value="NZ_JAIQZE010000001.1"/>
</dbReference>
<gene>
    <name evidence="8" type="ORF">LB452_01305</name>
</gene>
<comment type="cofactor">
    <cofactor evidence="1 6">
        <name>pyridoxal 5'-phosphate</name>
        <dbReference type="ChEBI" id="CHEBI:597326"/>
    </cofactor>
</comment>
<dbReference type="Pfam" id="PF00155">
    <property type="entry name" value="Aminotran_1_2"/>
    <property type="match status" value="1"/>
</dbReference>
<keyword evidence="9" id="KW-1185">Reference proteome</keyword>
<dbReference type="PROSITE" id="PS00599">
    <property type="entry name" value="AA_TRANSFER_CLASS_2"/>
    <property type="match status" value="1"/>
</dbReference>
<evidence type="ECO:0000256" key="2">
    <source>
        <dbReference type="ARBA" id="ARBA00005189"/>
    </source>
</evidence>
<organism evidence="8 9">
    <name type="scientific">Psychroflexus longus</name>
    <dbReference type="NCBI Taxonomy" id="2873596"/>
    <lineage>
        <taxon>Bacteria</taxon>
        <taxon>Pseudomonadati</taxon>
        <taxon>Bacteroidota</taxon>
        <taxon>Flavobacteriia</taxon>
        <taxon>Flavobacteriales</taxon>
        <taxon>Flavobacteriaceae</taxon>
        <taxon>Psychroflexus</taxon>
    </lineage>
</organism>
<evidence type="ECO:0000256" key="1">
    <source>
        <dbReference type="ARBA" id="ARBA00001933"/>
    </source>
</evidence>
<keyword evidence="4" id="KW-0808">Transferase</keyword>
<dbReference type="SUPFAM" id="SSF53383">
    <property type="entry name" value="PLP-dependent transferases"/>
    <property type="match status" value="1"/>
</dbReference>
<evidence type="ECO:0000313" key="9">
    <source>
        <dbReference type="Proteomes" id="UP001199314"/>
    </source>
</evidence>
<dbReference type="InterPro" id="IPR015421">
    <property type="entry name" value="PyrdxlP-dep_Trfase_major"/>
</dbReference>
<name>A0ABS7XF20_9FLAO</name>
<dbReference type="PANTHER" id="PTHR13693">
    <property type="entry name" value="CLASS II AMINOTRANSFERASE/8-AMINO-7-OXONONANOATE SYNTHASE"/>
    <property type="match status" value="1"/>
</dbReference>
<comment type="pathway">
    <text evidence="2">Lipid metabolism.</text>
</comment>
<evidence type="ECO:0000313" key="8">
    <source>
        <dbReference type="EMBL" id="MBZ9777547.1"/>
    </source>
</evidence>
<dbReference type="Gene3D" id="3.90.1150.10">
    <property type="entry name" value="Aspartate Aminotransferase, domain 1"/>
    <property type="match status" value="1"/>
</dbReference>
<dbReference type="InterPro" id="IPR004839">
    <property type="entry name" value="Aminotransferase_I/II_large"/>
</dbReference>
<evidence type="ECO:0000259" key="7">
    <source>
        <dbReference type="Pfam" id="PF00155"/>
    </source>
</evidence>
<dbReference type="InterPro" id="IPR001917">
    <property type="entry name" value="Aminotrans_II_pyridoxalP_BS"/>
</dbReference>
<dbReference type="Gene3D" id="3.40.640.10">
    <property type="entry name" value="Type I PLP-dependent aspartate aminotransferase-like (Major domain)"/>
    <property type="match status" value="1"/>
</dbReference>
<keyword evidence="8" id="KW-0032">Aminotransferase</keyword>
<dbReference type="Proteomes" id="UP001199314">
    <property type="component" value="Unassembled WGS sequence"/>
</dbReference>
<dbReference type="PANTHER" id="PTHR13693:SF77">
    <property type="entry name" value="8-AMINO-7-OXONONANOATE SYNTHASE"/>
    <property type="match status" value="1"/>
</dbReference>